<comment type="catalytic activity">
    <reaction evidence="7">
        <text>ATP + H2O = ADP + phosphate + H(+)</text>
        <dbReference type="Rhea" id="RHEA:13065"/>
        <dbReference type="ChEBI" id="CHEBI:15377"/>
        <dbReference type="ChEBI" id="CHEBI:15378"/>
        <dbReference type="ChEBI" id="CHEBI:30616"/>
        <dbReference type="ChEBI" id="CHEBI:43474"/>
        <dbReference type="ChEBI" id="CHEBI:456216"/>
        <dbReference type="EC" id="3.6.4.13"/>
    </reaction>
</comment>
<protein>
    <recommendedName>
        <fullName evidence="7">ATP-dependent RNA helicase</fullName>
        <ecNumber evidence="7">3.6.4.13</ecNumber>
    </recommendedName>
</protein>
<dbReference type="Gene3D" id="3.40.50.300">
    <property type="entry name" value="P-loop containing nucleotide triphosphate hydrolases"/>
    <property type="match status" value="2"/>
</dbReference>
<evidence type="ECO:0000259" key="10">
    <source>
        <dbReference type="PROSITE" id="PS51195"/>
    </source>
</evidence>
<keyword evidence="5 7" id="KW-0694">RNA-binding</keyword>
<keyword evidence="3 7" id="KW-0347">Helicase</keyword>
<dbReference type="SMART" id="SM00490">
    <property type="entry name" value="HELICc"/>
    <property type="match status" value="1"/>
</dbReference>
<evidence type="ECO:0000256" key="7">
    <source>
        <dbReference type="RuleBase" id="RU365068"/>
    </source>
</evidence>
<dbReference type="EMBL" id="OVEO01000016">
    <property type="protein sequence ID" value="SPR01232.1"/>
    <property type="molecule type" value="Genomic_DNA"/>
</dbReference>
<feature type="short sequence motif" description="Q motif" evidence="6">
    <location>
        <begin position="13"/>
        <end position="41"/>
    </location>
</feature>
<keyword evidence="13" id="KW-1185">Reference proteome</keyword>
<evidence type="ECO:0000313" key="13">
    <source>
        <dbReference type="Proteomes" id="UP000039324"/>
    </source>
</evidence>
<sequence length="441" mass="47796">MVAVYRRAARHASTWAALGIVDDLCRALARVGYKAPTESQEAIVPALLASHRTTVVSARTGTGKTLAVGIPLMQRILDGPTRLPPSTLVLAPNLLLCEQTAAALNKVYAGVAQVKADSRRPSSLARPFSAHIQVTMPSIAMASMLESGATTFDTVVVDEADFMIANGGGQGDCLDKVLTGCKYDRLVFLSATMPDTPGKSPGQVIRQRYAKQAHWVTMPDVDLVMTHVIKGFLETNPITTLSLVSAMQACLLPEDKTLVFCSSSTMAKSIVTELARYNITGHLFTADVDVDERRALLAKFNNGDIFMLVCTDIASRGIDFVDVDHVIQAPLANDILTFVHRLGRAGRLGRSARCTSIYSNKEGQSPAHLVEVLTNGGPISSAFSRNRSLRKKLRATRLEREKAKLKMMGTWTTAHNSIASLEAMETVPWEPEPEYGSQSDK</sequence>
<feature type="domain" description="DEAD-box RNA helicase Q" evidence="10">
    <location>
        <begin position="13"/>
        <end position="41"/>
    </location>
</feature>
<dbReference type="InterPro" id="IPR011545">
    <property type="entry name" value="DEAD/DEAH_box_helicase_dom"/>
</dbReference>
<dbReference type="SUPFAM" id="SSF52540">
    <property type="entry name" value="P-loop containing nucleoside triphosphate hydrolases"/>
    <property type="match status" value="1"/>
</dbReference>
<evidence type="ECO:0000256" key="3">
    <source>
        <dbReference type="ARBA" id="ARBA00022806"/>
    </source>
</evidence>
<dbReference type="GO" id="GO:0003724">
    <property type="term" value="F:RNA helicase activity"/>
    <property type="evidence" value="ECO:0007669"/>
    <property type="project" value="UniProtKB-EC"/>
</dbReference>
<dbReference type="AlphaFoldDB" id="A0A0G4J0P0"/>
<gene>
    <name evidence="11" type="ORF">PBRA_008236</name>
    <name evidence="12" type="ORF">PLBR_LOCUS8447</name>
</gene>
<dbReference type="PROSITE" id="PS51194">
    <property type="entry name" value="HELICASE_CTER"/>
    <property type="match status" value="1"/>
</dbReference>
<feature type="domain" description="Helicase ATP-binding" evidence="8">
    <location>
        <begin position="45"/>
        <end position="211"/>
    </location>
</feature>
<dbReference type="GO" id="GO:0005524">
    <property type="term" value="F:ATP binding"/>
    <property type="evidence" value="ECO:0007669"/>
    <property type="project" value="UniProtKB-UniRule"/>
</dbReference>
<reference evidence="11 13" key="1">
    <citation type="submission" date="2015-02" db="EMBL/GenBank/DDBJ databases">
        <authorList>
            <person name="Chooi Y.-H."/>
        </authorList>
    </citation>
    <scope>NUCLEOTIDE SEQUENCE [LARGE SCALE GENOMIC DNA]</scope>
    <source>
        <strain evidence="11">E3</strain>
    </source>
</reference>
<dbReference type="GO" id="GO:0003723">
    <property type="term" value="F:RNA binding"/>
    <property type="evidence" value="ECO:0007669"/>
    <property type="project" value="UniProtKB-UniRule"/>
</dbReference>
<evidence type="ECO:0000256" key="5">
    <source>
        <dbReference type="ARBA" id="ARBA00022884"/>
    </source>
</evidence>
<dbReference type="CDD" id="cd18787">
    <property type="entry name" value="SF2_C_DEAD"/>
    <property type="match status" value="1"/>
</dbReference>
<dbReference type="InterPro" id="IPR014014">
    <property type="entry name" value="RNA_helicase_DEAD_Q_motif"/>
</dbReference>
<comment type="function">
    <text evidence="7">RNA helicase.</text>
</comment>
<keyword evidence="4 7" id="KW-0067">ATP-binding</keyword>
<dbReference type="Proteomes" id="UP000290189">
    <property type="component" value="Unassembled WGS sequence"/>
</dbReference>
<dbReference type="PROSITE" id="PS51195">
    <property type="entry name" value="Q_MOTIF"/>
    <property type="match status" value="1"/>
</dbReference>
<evidence type="ECO:0000256" key="6">
    <source>
        <dbReference type="PROSITE-ProRule" id="PRU00552"/>
    </source>
</evidence>
<dbReference type="Proteomes" id="UP000039324">
    <property type="component" value="Unassembled WGS sequence"/>
</dbReference>
<evidence type="ECO:0000313" key="12">
    <source>
        <dbReference type="EMBL" id="SPR01232.1"/>
    </source>
</evidence>
<name>A0A0G4J0P0_PLABS</name>
<dbReference type="STRING" id="37360.A0A0G4J0P0"/>
<comment type="domain">
    <text evidence="7">The Q motif is unique to and characteristic of the DEAD box family of RNA helicases and controls ATP binding and hydrolysis.</text>
</comment>
<feature type="domain" description="Helicase C-terminal" evidence="9">
    <location>
        <begin position="242"/>
        <end position="390"/>
    </location>
</feature>
<dbReference type="InterPro" id="IPR001650">
    <property type="entry name" value="Helicase_C-like"/>
</dbReference>
<dbReference type="EC" id="3.6.4.13" evidence="7"/>
<evidence type="ECO:0000256" key="2">
    <source>
        <dbReference type="ARBA" id="ARBA00022801"/>
    </source>
</evidence>
<evidence type="ECO:0000313" key="11">
    <source>
        <dbReference type="EMBL" id="CEP00924.1"/>
    </source>
</evidence>
<dbReference type="OrthoDB" id="10256233at2759"/>
<organism evidence="11 13">
    <name type="scientific">Plasmodiophora brassicae</name>
    <name type="common">Clubroot disease agent</name>
    <dbReference type="NCBI Taxonomy" id="37360"/>
    <lineage>
        <taxon>Eukaryota</taxon>
        <taxon>Sar</taxon>
        <taxon>Rhizaria</taxon>
        <taxon>Endomyxa</taxon>
        <taxon>Phytomyxea</taxon>
        <taxon>Plasmodiophorida</taxon>
        <taxon>Plasmodiophoridae</taxon>
        <taxon>Plasmodiophora</taxon>
    </lineage>
</organism>
<accession>A0A0G4J0P0</accession>
<dbReference type="GO" id="GO:0016787">
    <property type="term" value="F:hydrolase activity"/>
    <property type="evidence" value="ECO:0007669"/>
    <property type="project" value="UniProtKB-KW"/>
</dbReference>
<evidence type="ECO:0000259" key="9">
    <source>
        <dbReference type="PROSITE" id="PS51194"/>
    </source>
</evidence>
<dbReference type="SMART" id="SM00487">
    <property type="entry name" value="DEXDc"/>
    <property type="match status" value="1"/>
</dbReference>
<comment type="similarity">
    <text evidence="7">Belongs to the DEAD box helicase family.</text>
</comment>
<dbReference type="InterPro" id="IPR014001">
    <property type="entry name" value="Helicase_ATP-bd"/>
</dbReference>
<evidence type="ECO:0000259" key="8">
    <source>
        <dbReference type="PROSITE" id="PS51192"/>
    </source>
</evidence>
<dbReference type="InterPro" id="IPR027417">
    <property type="entry name" value="P-loop_NTPase"/>
</dbReference>
<dbReference type="Pfam" id="PF00270">
    <property type="entry name" value="DEAD"/>
    <property type="match status" value="1"/>
</dbReference>
<evidence type="ECO:0000313" key="14">
    <source>
        <dbReference type="Proteomes" id="UP000290189"/>
    </source>
</evidence>
<dbReference type="Pfam" id="PF00271">
    <property type="entry name" value="Helicase_C"/>
    <property type="match status" value="1"/>
</dbReference>
<geneLocation type="mitochondrion" evidence="12"/>
<keyword evidence="12" id="KW-0496">Mitochondrion</keyword>
<reference evidence="12 14" key="2">
    <citation type="submission" date="2018-03" db="EMBL/GenBank/DDBJ databases">
        <authorList>
            <person name="Fogelqvist J."/>
        </authorList>
    </citation>
    <scope>NUCLEOTIDE SEQUENCE [LARGE SCALE GENOMIC DNA]</scope>
</reference>
<dbReference type="PANTHER" id="PTHR24031">
    <property type="entry name" value="RNA HELICASE"/>
    <property type="match status" value="1"/>
</dbReference>
<dbReference type="OMA" id="FMIANGG"/>
<keyword evidence="2 7" id="KW-0378">Hydrolase</keyword>
<evidence type="ECO:0000256" key="1">
    <source>
        <dbReference type="ARBA" id="ARBA00022741"/>
    </source>
</evidence>
<evidence type="ECO:0000256" key="4">
    <source>
        <dbReference type="ARBA" id="ARBA00022840"/>
    </source>
</evidence>
<proteinExistence type="inferred from homology"/>
<keyword evidence="1 7" id="KW-0547">Nucleotide-binding</keyword>
<dbReference type="EMBL" id="CDSF01000104">
    <property type="protein sequence ID" value="CEP00924.1"/>
    <property type="molecule type" value="Genomic_DNA"/>
</dbReference>
<dbReference type="PROSITE" id="PS51192">
    <property type="entry name" value="HELICASE_ATP_BIND_1"/>
    <property type="match status" value="1"/>
</dbReference>